<dbReference type="AlphaFoldDB" id="A0AAJ5JZZ6"/>
<feature type="transmembrane region" description="Helical" evidence="2">
    <location>
        <begin position="60"/>
        <end position="80"/>
    </location>
</feature>
<feature type="transmembrane region" description="Helical" evidence="2">
    <location>
        <begin position="92"/>
        <end position="110"/>
    </location>
</feature>
<feature type="compositionally biased region" description="Basic residues" evidence="1">
    <location>
        <begin position="1"/>
        <end position="10"/>
    </location>
</feature>
<evidence type="ECO:0000256" key="2">
    <source>
        <dbReference type="SAM" id="Phobius"/>
    </source>
</evidence>
<keyword evidence="2" id="KW-0812">Transmembrane</keyword>
<dbReference type="RefSeq" id="WP_138223710.1">
    <property type="nucleotide sequence ID" value="NZ_BSUI01000005.1"/>
</dbReference>
<evidence type="ECO:0000313" key="4">
    <source>
        <dbReference type="EMBL" id="MBB5295646.1"/>
    </source>
</evidence>
<evidence type="ECO:0000259" key="3">
    <source>
        <dbReference type="Pfam" id="PF02517"/>
    </source>
</evidence>
<keyword evidence="2" id="KW-1133">Transmembrane helix</keyword>
<dbReference type="Proteomes" id="UP000536909">
    <property type="component" value="Unassembled WGS sequence"/>
</dbReference>
<dbReference type="InterPro" id="IPR003675">
    <property type="entry name" value="Rce1/LyrA-like_dom"/>
</dbReference>
<feature type="region of interest" description="Disordered" evidence="1">
    <location>
        <begin position="252"/>
        <end position="276"/>
    </location>
</feature>
<proteinExistence type="predicted"/>
<keyword evidence="5" id="KW-0645">Protease</keyword>
<reference evidence="4 7" key="2">
    <citation type="submission" date="2020-08" db="EMBL/GenBank/DDBJ databases">
        <title>Genomic Encyclopedia of Type Strains, Phase IV (KMG-IV): sequencing the most valuable type-strain genomes for metagenomic binning, comparative biology and taxonomic classification.</title>
        <authorList>
            <person name="Goeker M."/>
        </authorList>
    </citation>
    <scope>NUCLEOTIDE SEQUENCE [LARGE SCALE GENOMIC DNA]</scope>
    <source>
        <strain evidence="4 7">DSM 105434</strain>
    </source>
</reference>
<feature type="region of interest" description="Disordered" evidence="1">
    <location>
        <begin position="1"/>
        <end position="23"/>
    </location>
</feature>
<feature type="domain" description="CAAX prenyl protease 2/Lysostaphin resistance protein A-like" evidence="3">
    <location>
        <begin position="118"/>
        <end position="215"/>
    </location>
</feature>
<feature type="compositionally biased region" description="Low complexity" evidence="1">
    <location>
        <begin position="252"/>
        <end position="269"/>
    </location>
</feature>
<keyword evidence="7" id="KW-1185">Reference proteome</keyword>
<dbReference type="EMBL" id="JACHFV010000008">
    <property type="protein sequence ID" value="MBB5295646.1"/>
    <property type="molecule type" value="Genomic_DNA"/>
</dbReference>
<dbReference type="GO" id="GO:0080120">
    <property type="term" value="P:CAAX-box protein maturation"/>
    <property type="evidence" value="ECO:0007669"/>
    <property type="project" value="UniProtKB-ARBA"/>
</dbReference>
<gene>
    <name evidence="5" type="ORF">FCS05_02245</name>
    <name evidence="4" type="ORF">HNQ10_002485</name>
</gene>
<organism evidence="5 6">
    <name type="scientific">Deinococcus metallilatus</name>
    <dbReference type="NCBI Taxonomy" id="1211322"/>
    <lineage>
        <taxon>Bacteria</taxon>
        <taxon>Thermotogati</taxon>
        <taxon>Deinococcota</taxon>
        <taxon>Deinococci</taxon>
        <taxon>Deinococcales</taxon>
        <taxon>Deinococcaceae</taxon>
        <taxon>Deinococcus</taxon>
    </lineage>
</organism>
<evidence type="ECO:0000256" key="1">
    <source>
        <dbReference type="SAM" id="MobiDB-lite"/>
    </source>
</evidence>
<feature type="transmembrane region" description="Helical" evidence="2">
    <location>
        <begin position="179"/>
        <end position="196"/>
    </location>
</feature>
<sequence>MTQRHHRRNIRLATPHSDPPTLPTPRPVLAASLLTAASMAASGLVGWIATRFLPPMDASFVALGVMTGLATVFVTTLRWWRDLGLSGPQEWRHLHLFALPAVLVLIVPFLHGVKPLPLWAAVYLAVGYALTGFYEELWARGVLLRVLRPCGETRAVLVSALLFGAMHLGNVLYRDPPIVLAQAVGACCFGLAYGALRFRTNALWVLMALHAMHDFTLRFSNFPPIPLSVAQDILLLGFAGVLLRGSGRGGQPAPAASGTGTAGTVLTTPRLKRPVR</sequence>
<feature type="transmembrane region" description="Helical" evidence="2">
    <location>
        <begin position="155"/>
        <end position="173"/>
    </location>
</feature>
<name>A0AAJ5JZZ6_9DEIO</name>
<evidence type="ECO:0000313" key="5">
    <source>
        <dbReference type="EMBL" id="TLK32284.1"/>
    </source>
</evidence>
<reference evidence="5 6" key="1">
    <citation type="submission" date="2019-04" db="EMBL/GenBank/DDBJ databases">
        <title>Deinococcus metalilatus MA1002 mutant No.5.</title>
        <authorList>
            <person name="Park W."/>
            <person name="Park C."/>
        </authorList>
    </citation>
    <scope>NUCLEOTIDE SEQUENCE [LARGE SCALE GENOMIC DNA]</scope>
    <source>
        <strain evidence="5 6">MA1002-m5</strain>
    </source>
</reference>
<keyword evidence="5" id="KW-0482">Metalloprotease</keyword>
<keyword evidence="2" id="KW-0472">Membrane</keyword>
<protein>
    <submittedName>
        <fullName evidence="5">CPBP family intramembrane metalloprotease</fullName>
    </submittedName>
</protein>
<feature type="transmembrane region" description="Helical" evidence="2">
    <location>
        <begin position="116"/>
        <end position="134"/>
    </location>
</feature>
<feature type="transmembrane region" description="Helical" evidence="2">
    <location>
        <begin position="28"/>
        <end position="48"/>
    </location>
</feature>
<keyword evidence="5" id="KW-0378">Hydrolase</keyword>
<dbReference type="Proteomes" id="UP000308000">
    <property type="component" value="Unassembled WGS sequence"/>
</dbReference>
<dbReference type="GO" id="GO:0008237">
    <property type="term" value="F:metallopeptidase activity"/>
    <property type="evidence" value="ECO:0007669"/>
    <property type="project" value="UniProtKB-KW"/>
</dbReference>
<dbReference type="EMBL" id="VBRC01000001">
    <property type="protein sequence ID" value="TLK32284.1"/>
    <property type="molecule type" value="Genomic_DNA"/>
</dbReference>
<comment type="caution">
    <text evidence="5">The sequence shown here is derived from an EMBL/GenBank/DDBJ whole genome shotgun (WGS) entry which is preliminary data.</text>
</comment>
<dbReference type="GO" id="GO:0004175">
    <property type="term" value="F:endopeptidase activity"/>
    <property type="evidence" value="ECO:0007669"/>
    <property type="project" value="UniProtKB-ARBA"/>
</dbReference>
<accession>A0AAJ5JZZ6</accession>
<evidence type="ECO:0000313" key="6">
    <source>
        <dbReference type="Proteomes" id="UP000308000"/>
    </source>
</evidence>
<evidence type="ECO:0000313" key="7">
    <source>
        <dbReference type="Proteomes" id="UP000536909"/>
    </source>
</evidence>
<dbReference type="Pfam" id="PF02517">
    <property type="entry name" value="Rce1-like"/>
    <property type="match status" value="1"/>
</dbReference>